<reference evidence="3" key="2">
    <citation type="submission" date="2019-06" db="EMBL/GenBank/DDBJ databases">
        <title>AzeR, a transcriptional regulator that responds to azelaic acid in Pseudomonas nitroreducens.</title>
        <authorList>
            <person name="Bez C."/>
            <person name="Javvadi S.G."/>
            <person name="Bertani I."/>
            <person name="Devescovi G."/>
            <person name="Studholme D.J."/>
            <person name="Geller A."/>
            <person name="Levy A."/>
            <person name="Venturi V."/>
        </authorList>
    </citation>
    <scope>NUCLEOTIDE SEQUENCE [LARGE SCALE GENOMIC DNA]</scope>
    <source>
        <strain evidence="3">DSM 9128</strain>
    </source>
</reference>
<name>A0A5R8ZRY5_PSENT</name>
<organism evidence="2 3">
    <name type="scientific">Pseudomonas nitroreducens</name>
    <dbReference type="NCBI Taxonomy" id="46680"/>
    <lineage>
        <taxon>Bacteria</taxon>
        <taxon>Pseudomonadati</taxon>
        <taxon>Pseudomonadota</taxon>
        <taxon>Gammaproteobacteria</taxon>
        <taxon>Pseudomonadales</taxon>
        <taxon>Pseudomonadaceae</taxon>
        <taxon>Pseudomonas</taxon>
    </lineage>
</organism>
<keyword evidence="2" id="KW-0808">Transferase</keyword>
<evidence type="ECO:0000313" key="2">
    <source>
        <dbReference type="EMBL" id="TLP68624.1"/>
    </source>
</evidence>
<dbReference type="PANTHER" id="PTHR43610">
    <property type="entry name" value="BLL6696 PROTEIN"/>
    <property type="match status" value="1"/>
</dbReference>
<dbReference type="Proteomes" id="UP000307510">
    <property type="component" value="Unassembled WGS sequence"/>
</dbReference>
<sequence>MTAFDDQPTLLGDTVHLRPLRADDFDTLYAAANSPETWAGHPATERYRREVFEPYFQFLVQAGGCLLILDRQTGQAIGCSRYYPVPDQPADIGIGFTFINHRYWGGATNRELKTLMLDHAFQHFERVWFHIAPSNIRSQKGTAKLGAMLAYQAQLDLSGTPASWLCYELPRERWTSAAGS</sequence>
<dbReference type="AlphaFoldDB" id="A0A5R8ZRY5"/>
<dbReference type="Gene3D" id="3.40.630.30">
    <property type="match status" value="1"/>
</dbReference>
<dbReference type="RefSeq" id="WP_138216996.1">
    <property type="nucleotide sequence ID" value="NZ_VASG01000012.1"/>
</dbReference>
<dbReference type="SUPFAM" id="SSF55729">
    <property type="entry name" value="Acyl-CoA N-acyltransferases (Nat)"/>
    <property type="match status" value="1"/>
</dbReference>
<dbReference type="PROSITE" id="PS51186">
    <property type="entry name" value="GNAT"/>
    <property type="match status" value="1"/>
</dbReference>
<dbReference type="InterPro" id="IPR000182">
    <property type="entry name" value="GNAT_dom"/>
</dbReference>
<evidence type="ECO:0000259" key="1">
    <source>
        <dbReference type="PROSITE" id="PS51186"/>
    </source>
</evidence>
<dbReference type="EMBL" id="VASG01000012">
    <property type="protein sequence ID" value="TLP68624.1"/>
    <property type="molecule type" value="Genomic_DNA"/>
</dbReference>
<dbReference type="Pfam" id="PF13302">
    <property type="entry name" value="Acetyltransf_3"/>
    <property type="match status" value="1"/>
</dbReference>
<protein>
    <submittedName>
        <fullName evidence="2">GNAT family N-acetyltransferase</fullName>
    </submittedName>
</protein>
<comment type="caution">
    <text evidence="2">The sequence shown here is derived from an EMBL/GenBank/DDBJ whole genome shotgun (WGS) entry which is preliminary data.</text>
</comment>
<evidence type="ECO:0000313" key="3">
    <source>
        <dbReference type="Proteomes" id="UP000307510"/>
    </source>
</evidence>
<reference evidence="2 3" key="1">
    <citation type="submission" date="2019-05" db="EMBL/GenBank/DDBJ databases">
        <authorList>
            <person name="Moore K."/>
            <person name="O'Neill P."/>
            <person name="Farbos A."/>
            <person name="Studholme D.J."/>
        </authorList>
    </citation>
    <scope>NUCLEOTIDE SEQUENCE [LARGE SCALE GENOMIC DNA]</scope>
    <source>
        <strain evidence="2 3">DSM 9128</strain>
    </source>
</reference>
<proteinExistence type="predicted"/>
<gene>
    <name evidence="2" type="ORF">FEA48_29705</name>
</gene>
<feature type="domain" description="N-acetyltransferase" evidence="1">
    <location>
        <begin position="15"/>
        <end position="172"/>
    </location>
</feature>
<accession>A0A5R8ZRY5</accession>
<dbReference type="InterPro" id="IPR016181">
    <property type="entry name" value="Acyl_CoA_acyltransferase"/>
</dbReference>
<dbReference type="GO" id="GO:0016747">
    <property type="term" value="F:acyltransferase activity, transferring groups other than amino-acyl groups"/>
    <property type="evidence" value="ECO:0007669"/>
    <property type="project" value="InterPro"/>
</dbReference>
<dbReference type="PANTHER" id="PTHR43610:SF1">
    <property type="entry name" value="N-ACETYLTRANSFERASE DOMAIN-CONTAINING PROTEIN"/>
    <property type="match status" value="1"/>
</dbReference>